<dbReference type="Gene3D" id="2.20.180.10">
    <property type="entry name" value="putative fmn-dependent nitroreductase like domains"/>
    <property type="match status" value="1"/>
</dbReference>
<comment type="similarity">
    <text evidence="1">Belongs to the nitroreductase family.</text>
</comment>
<dbReference type="CDD" id="cd02062">
    <property type="entry name" value="Nitro_FMN_reductase"/>
    <property type="match status" value="1"/>
</dbReference>
<keyword evidence="2" id="KW-0560">Oxidoreductase</keyword>
<reference evidence="4 5" key="1">
    <citation type="submission" date="2019-03" db="EMBL/GenBank/DDBJ databases">
        <title>Metabolic potential of uncultured bacteria and archaea associated with petroleum seepage in deep-sea sediments.</title>
        <authorList>
            <person name="Dong X."/>
            <person name="Hubert C."/>
        </authorList>
    </citation>
    <scope>NUCLEOTIDE SEQUENCE [LARGE SCALE GENOMIC DNA]</scope>
    <source>
        <strain evidence="4">E29_bin78</strain>
    </source>
</reference>
<evidence type="ECO:0000313" key="4">
    <source>
        <dbReference type="EMBL" id="TET43161.1"/>
    </source>
</evidence>
<dbReference type="InterPro" id="IPR029479">
    <property type="entry name" value="Nitroreductase"/>
</dbReference>
<dbReference type="Proteomes" id="UP000320679">
    <property type="component" value="Unassembled WGS sequence"/>
</dbReference>
<protein>
    <submittedName>
        <fullName evidence="4">Nitroreductase</fullName>
    </submittedName>
</protein>
<dbReference type="Pfam" id="PF00881">
    <property type="entry name" value="Nitroreductase"/>
    <property type="match status" value="2"/>
</dbReference>
<organism evidence="4 5">
    <name type="scientific">Aerophobetes bacterium</name>
    <dbReference type="NCBI Taxonomy" id="2030807"/>
    <lineage>
        <taxon>Bacteria</taxon>
        <taxon>Candidatus Aerophobota</taxon>
    </lineage>
</organism>
<dbReference type="SUPFAM" id="SSF55469">
    <property type="entry name" value="FMN-dependent nitroreductase-like"/>
    <property type="match status" value="1"/>
</dbReference>
<evidence type="ECO:0000256" key="2">
    <source>
        <dbReference type="ARBA" id="ARBA00023002"/>
    </source>
</evidence>
<dbReference type="Gene3D" id="3.40.109.10">
    <property type="entry name" value="NADH Oxidase"/>
    <property type="match status" value="1"/>
</dbReference>
<comment type="caution">
    <text evidence="4">The sequence shown here is derived from an EMBL/GenBank/DDBJ whole genome shotgun (WGS) entry which is preliminary data.</text>
</comment>
<dbReference type="AlphaFoldDB" id="A0A523ULH7"/>
<evidence type="ECO:0000259" key="3">
    <source>
        <dbReference type="Pfam" id="PF00881"/>
    </source>
</evidence>
<dbReference type="GO" id="GO:0016491">
    <property type="term" value="F:oxidoreductase activity"/>
    <property type="evidence" value="ECO:0007669"/>
    <property type="project" value="UniProtKB-KW"/>
</dbReference>
<feature type="domain" description="Nitroreductase" evidence="3">
    <location>
        <begin position="88"/>
        <end position="150"/>
    </location>
</feature>
<dbReference type="InterPro" id="IPR023312">
    <property type="entry name" value="Put_nitroreductase_C_bac"/>
</dbReference>
<dbReference type="EMBL" id="SOJK01000286">
    <property type="protein sequence ID" value="TET43161.1"/>
    <property type="molecule type" value="Genomic_DNA"/>
</dbReference>
<sequence length="193" mass="22182">MSLYDLILKRRTIRRFKEKKIPYQILERCVNAARLAPSAANLQPCEYLIIDGENLLDQVFPTLHWAGYIPDGIPTPGEAPRAYIIVLINKEINAPRYRHDVGFAVENMILTALEEDIGSCSFAAIDRDKLRKNLNIPQKYIIDLVVALGYPNEAPVEEKFKESVRYWKDEHGVLHVPKRELKSILHRNTIAPH</sequence>
<evidence type="ECO:0000256" key="1">
    <source>
        <dbReference type="ARBA" id="ARBA00007118"/>
    </source>
</evidence>
<evidence type="ECO:0000313" key="5">
    <source>
        <dbReference type="Proteomes" id="UP000320679"/>
    </source>
</evidence>
<proteinExistence type="inferred from homology"/>
<feature type="domain" description="Nitroreductase" evidence="3">
    <location>
        <begin position="7"/>
        <end position="62"/>
    </location>
</feature>
<name>A0A523ULH7_UNCAE</name>
<dbReference type="InterPro" id="IPR000415">
    <property type="entry name" value="Nitroreductase-like"/>
</dbReference>
<accession>A0A523ULH7</accession>
<dbReference type="PANTHER" id="PTHR43673:SF10">
    <property type="entry name" value="NADH DEHYDROGENASE_NAD(P)H NITROREDUCTASE XCC3605-RELATED"/>
    <property type="match status" value="1"/>
</dbReference>
<dbReference type="PANTHER" id="PTHR43673">
    <property type="entry name" value="NAD(P)H NITROREDUCTASE YDGI-RELATED"/>
    <property type="match status" value="1"/>
</dbReference>
<gene>
    <name evidence="4" type="ORF">E3J59_06880</name>
</gene>